<dbReference type="EMBL" id="VIEB01000047">
    <property type="protein sequence ID" value="TQE10150.1"/>
    <property type="molecule type" value="Genomic_DNA"/>
</dbReference>
<proteinExistence type="predicted"/>
<name>A0A540NI11_MALBA</name>
<evidence type="ECO:0000313" key="2">
    <source>
        <dbReference type="Proteomes" id="UP000315295"/>
    </source>
</evidence>
<keyword evidence="2" id="KW-1185">Reference proteome</keyword>
<evidence type="ECO:0000313" key="1">
    <source>
        <dbReference type="EMBL" id="TQE10150.1"/>
    </source>
</evidence>
<organism evidence="1 2">
    <name type="scientific">Malus baccata</name>
    <name type="common">Siberian crab apple</name>
    <name type="synonym">Pyrus baccata</name>
    <dbReference type="NCBI Taxonomy" id="106549"/>
    <lineage>
        <taxon>Eukaryota</taxon>
        <taxon>Viridiplantae</taxon>
        <taxon>Streptophyta</taxon>
        <taxon>Embryophyta</taxon>
        <taxon>Tracheophyta</taxon>
        <taxon>Spermatophyta</taxon>
        <taxon>Magnoliopsida</taxon>
        <taxon>eudicotyledons</taxon>
        <taxon>Gunneridae</taxon>
        <taxon>Pentapetalae</taxon>
        <taxon>rosids</taxon>
        <taxon>fabids</taxon>
        <taxon>Rosales</taxon>
        <taxon>Rosaceae</taxon>
        <taxon>Amygdaloideae</taxon>
        <taxon>Maleae</taxon>
        <taxon>Malus</taxon>
    </lineage>
</organism>
<reference evidence="1 2" key="1">
    <citation type="journal article" date="2019" name="G3 (Bethesda)">
        <title>Sequencing of a Wild Apple (Malus baccata) Genome Unravels the Differences Between Cultivated and Wild Apple Species Regarding Disease Resistance and Cold Tolerance.</title>
        <authorList>
            <person name="Chen X."/>
        </authorList>
    </citation>
    <scope>NUCLEOTIDE SEQUENCE [LARGE SCALE GENOMIC DNA]</scope>
    <source>
        <strain evidence="2">cv. Shandingzi</strain>
        <tissue evidence="1">Leaves</tissue>
    </source>
</reference>
<sequence length="111" mass="12471">MSQPQDLNLGDAHNEVLLFPPLRQREEDDSANWNWSLELTFFFRGERKGNIWPTEECDDDSDCIEINALEEIGELSGLVNPDPDLTAFVALCALEGSLGLEAVTWAWIASF</sequence>
<protein>
    <submittedName>
        <fullName evidence="1">Uncharacterized protein</fullName>
    </submittedName>
</protein>
<accession>A0A540NI11</accession>
<comment type="caution">
    <text evidence="1">The sequence shown here is derived from an EMBL/GenBank/DDBJ whole genome shotgun (WGS) entry which is preliminary data.</text>
</comment>
<gene>
    <name evidence="1" type="ORF">C1H46_004253</name>
</gene>
<dbReference type="AlphaFoldDB" id="A0A540NI11"/>
<dbReference type="Proteomes" id="UP000315295">
    <property type="component" value="Unassembled WGS sequence"/>
</dbReference>